<dbReference type="SUPFAM" id="SSF51905">
    <property type="entry name" value="FAD/NAD(P)-binding domain"/>
    <property type="match status" value="1"/>
</dbReference>
<keyword evidence="4" id="KW-1185">Reference proteome</keyword>
<evidence type="ECO:0000313" key="4">
    <source>
        <dbReference type="Proteomes" id="UP000320421"/>
    </source>
</evidence>
<dbReference type="RefSeq" id="WP_145179618.1">
    <property type="nucleotide sequence ID" value="NZ_CP036266.1"/>
</dbReference>
<dbReference type="InterPro" id="IPR006076">
    <property type="entry name" value="FAD-dep_OxRdtase"/>
</dbReference>
<gene>
    <name evidence="3" type="ORF">HG66A1_00130</name>
</gene>
<dbReference type="GO" id="GO:0005737">
    <property type="term" value="C:cytoplasm"/>
    <property type="evidence" value="ECO:0007669"/>
    <property type="project" value="TreeGrafter"/>
</dbReference>
<feature type="domain" description="FAD dependent oxidoreductase" evidence="2">
    <location>
        <begin position="5"/>
        <end position="332"/>
    </location>
</feature>
<dbReference type="Proteomes" id="UP000320421">
    <property type="component" value="Chromosome"/>
</dbReference>
<dbReference type="InterPro" id="IPR036188">
    <property type="entry name" value="FAD/NAD-bd_sf"/>
</dbReference>
<organism evidence="3 4">
    <name type="scientific">Gimesia chilikensis</name>
    <dbReference type="NCBI Taxonomy" id="2605989"/>
    <lineage>
        <taxon>Bacteria</taxon>
        <taxon>Pseudomonadati</taxon>
        <taxon>Planctomycetota</taxon>
        <taxon>Planctomycetia</taxon>
        <taxon>Planctomycetales</taxon>
        <taxon>Planctomycetaceae</taxon>
        <taxon>Gimesia</taxon>
    </lineage>
</organism>
<dbReference type="GO" id="GO:0016491">
    <property type="term" value="F:oxidoreductase activity"/>
    <property type="evidence" value="ECO:0007669"/>
    <property type="project" value="UniProtKB-KW"/>
</dbReference>
<dbReference type="Pfam" id="PF01266">
    <property type="entry name" value="DAO"/>
    <property type="match status" value="1"/>
</dbReference>
<reference evidence="3 4" key="1">
    <citation type="submission" date="2019-02" db="EMBL/GenBank/DDBJ databases">
        <title>Deep-cultivation of Planctomycetes and their phenomic and genomic characterization uncovers novel biology.</title>
        <authorList>
            <person name="Wiegand S."/>
            <person name="Jogler M."/>
            <person name="Boedeker C."/>
            <person name="Pinto D."/>
            <person name="Vollmers J."/>
            <person name="Rivas-Marin E."/>
            <person name="Kohn T."/>
            <person name="Peeters S.H."/>
            <person name="Heuer A."/>
            <person name="Rast P."/>
            <person name="Oberbeckmann S."/>
            <person name="Bunk B."/>
            <person name="Jeske O."/>
            <person name="Meyerdierks A."/>
            <person name="Storesund J.E."/>
            <person name="Kallscheuer N."/>
            <person name="Luecker S."/>
            <person name="Lage O.M."/>
            <person name="Pohl T."/>
            <person name="Merkel B.J."/>
            <person name="Hornburger P."/>
            <person name="Mueller R.-W."/>
            <person name="Bruemmer F."/>
            <person name="Labrenz M."/>
            <person name="Spormann A.M."/>
            <person name="Op den Camp H."/>
            <person name="Overmann J."/>
            <person name="Amann R."/>
            <person name="Jetten M.S.M."/>
            <person name="Mascher T."/>
            <person name="Medema M.H."/>
            <person name="Devos D.P."/>
            <person name="Kaster A.-K."/>
            <person name="Ovreas L."/>
            <person name="Rohde M."/>
            <person name="Galperin M.Y."/>
            <person name="Jogler C."/>
        </authorList>
    </citation>
    <scope>NUCLEOTIDE SEQUENCE [LARGE SCALE GENOMIC DNA]</scope>
    <source>
        <strain evidence="3 4">HG66A1</strain>
    </source>
</reference>
<sequence length="415" mass="44792">MPAADLIIFGGGIAGLWTLSEATRRGYRCLLLEAFELGSGQTIASQGIIHGGLKYTLQGMMTGSARGIREMPLIWRKSLTGEQTPDLSQTEVRSPHCYLWRTESLSSRLGMFGAKMGLRVAPRSLTADETPSVLAGCPGSIGVMEEQVISPFSLISNLAQTHADQIFKYDPAQLTFQTDTHGNITAVQLQTTEDDPLTINTRSVLLTAGSGNESLRTQARPDAVSQTAPFMQRRPLHMVLVRGNLPPFNGHCVDGAKTRVTITSDTDSQGRTVWQLGGQIAEQGVGQSRQELVAHAARELKAVMPGINVSGLEWTSYQVDRAEGATKSGLRPETPQLVVEGNLITAWPTKLALAPQLAEDVFDCLKKQGISPASGKHSDLTALQKLARPTVALPPWETASEWLTLEENDARTTAA</sequence>
<dbReference type="PANTHER" id="PTHR13847">
    <property type="entry name" value="SARCOSINE DEHYDROGENASE-RELATED"/>
    <property type="match status" value="1"/>
</dbReference>
<dbReference type="PANTHER" id="PTHR13847:SF289">
    <property type="entry name" value="GLYCINE OXIDASE"/>
    <property type="match status" value="1"/>
</dbReference>
<dbReference type="OrthoDB" id="211690at2"/>
<protein>
    <submittedName>
        <fullName evidence="3">Glycerol-3-phosphate dehydrogenase</fullName>
    </submittedName>
</protein>
<evidence type="ECO:0000313" key="3">
    <source>
        <dbReference type="EMBL" id="QDT18254.1"/>
    </source>
</evidence>
<dbReference type="AlphaFoldDB" id="A0A517PFY1"/>
<proteinExistence type="predicted"/>
<name>A0A517PFY1_9PLAN</name>
<dbReference type="EMBL" id="CP036266">
    <property type="protein sequence ID" value="QDT18254.1"/>
    <property type="molecule type" value="Genomic_DNA"/>
</dbReference>
<accession>A0A517PFY1</accession>
<dbReference type="Gene3D" id="3.30.9.10">
    <property type="entry name" value="D-Amino Acid Oxidase, subunit A, domain 2"/>
    <property type="match status" value="1"/>
</dbReference>
<keyword evidence="1" id="KW-0560">Oxidoreductase</keyword>
<evidence type="ECO:0000259" key="2">
    <source>
        <dbReference type="Pfam" id="PF01266"/>
    </source>
</evidence>
<dbReference type="Gene3D" id="3.50.50.60">
    <property type="entry name" value="FAD/NAD(P)-binding domain"/>
    <property type="match status" value="1"/>
</dbReference>
<evidence type="ECO:0000256" key="1">
    <source>
        <dbReference type="ARBA" id="ARBA00023002"/>
    </source>
</evidence>